<feature type="region of interest" description="Disordered" evidence="2">
    <location>
        <begin position="75"/>
        <end position="97"/>
    </location>
</feature>
<dbReference type="PANTHER" id="PTHR45090:SF4">
    <property type="entry name" value="J DOMAIN-CONTAINING PROTEIN"/>
    <property type="match status" value="1"/>
</dbReference>
<evidence type="ECO:0000259" key="3">
    <source>
        <dbReference type="PROSITE" id="PS50076"/>
    </source>
</evidence>
<evidence type="ECO:0000313" key="4">
    <source>
        <dbReference type="EMBL" id="MCQ8127100.1"/>
    </source>
</evidence>
<proteinExistence type="predicted"/>
<evidence type="ECO:0000256" key="1">
    <source>
        <dbReference type="ARBA" id="ARBA00023186"/>
    </source>
</evidence>
<dbReference type="SMART" id="SM00271">
    <property type="entry name" value="DnaJ"/>
    <property type="match status" value="1"/>
</dbReference>
<feature type="domain" description="J" evidence="3">
    <location>
        <begin position="6"/>
        <end position="72"/>
    </location>
</feature>
<dbReference type="PROSITE" id="PS50076">
    <property type="entry name" value="DNAJ_2"/>
    <property type="match status" value="1"/>
</dbReference>
<evidence type="ECO:0000313" key="5">
    <source>
        <dbReference type="Proteomes" id="UP001524586"/>
    </source>
</evidence>
<accession>A0ABT1U0W2</accession>
<sequence length="97" mass="10949">MHQYKNYYDVLKVTADAPIVVIQAAFKALMQLNHPDHFEGREDESVMIAMQLREACDVLTNPATREQYDRWLGKESGTPLEANGQQPCLNATNKQAA</sequence>
<protein>
    <submittedName>
        <fullName evidence="4">DnaJ domain-containing protein</fullName>
    </submittedName>
</protein>
<dbReference type="Pfam" id="PF00226">
    <property type="entry name" value="DnaJ"/>
    <property type="match status" value="1"/>
</dbReference>
<dbReference type="CDD" id="cd06257">
    <property type="entry name" value="DnaJ"/>
    <property type="match status" value="1"/>
</dbReference>
<reference evidence="4 5" key="1">
    <citation type="submission" date="2022-07" db="EMBL/GenBank/DDBJ databases">
        <title>Methylomonas rivi sp. nov., Methylomonas rosea sp. nov., Methylomonas aureus sp. nov. and Methylomonas subterranea sp. nov., four novel methanotrophs isolated from a freshwater creek and the deep terrestrial subsurface.</title>
        <authorList>
            <person name="Abin C."/>
            <person name="Sankaranarayanan K."/>
            <person name="Garner C."/>
            <person name="Sindelar R."/>
            <person name="Kotary K."/>
            <person name="Garner R."/>
            <person name="Barclay S."/>
            <person name="Lawson P."/>
            <person name="Krumholz L."/>
        </authorList>
    </citation>
    <scope>NUCLEOTIDE SEQUENCE [LARGE SCALE GENOMIC DNA]</scope>
    <source>
        <strain evidence="4 5">WSC-6</strain>
    </source>
</reference>
<dbReference type="Proteomes" id="UP001524586">
    <property type="component" value="Unassembled WGS sequence"/>
</dbReference>
<dbReference type="SUPFAM" id="SSF46565">
    <property type="entry name" value="Chaperone J-domain"/>
    <property type="match status" value="1"/>
</dbReference>
<dbReference type="PANTHER" id="PTHR45090">
    <property type="entry name" value="CHAPERONE PROTEIN DNAJ 20 CHLOROPLASTIC"/>
    <property type="match status" value="1"/>
</dbReference>
<dbReference type="InterPro" id="IPR001623">
    <property type="entry name" value="DnaJ_domain"/>
</dbReference>
<dbReference type="Gene3D" id="1.10.287.110">
    <property type="entry name" value="DnaJ domain"/>
    <property type="match status" value="1"/>
</dbReference>
<dbReference type="InterPro" id="IPR036869">
    <property type="entry name" value="J_dom_sf"/>
</dbReference>
<keyword evidence="1" id="KW-0143">Chaperone</keyword>
<keyword evidence="5" id="KW-1185">Reference proteome</keyword>
<comment type="caution">
    <text evidence="4">The sequence shown here is derived from an EMBL/GenBank/DDBJ whole genome shotgun (WGS) entry which is preliminary data.</text>
</comment>
<evidence type="ECO:0000256" key="2">
    <source>
        <dbReference type="SAM" id="MobiDB-lite"/>
    </source>
</evidence>
<dbReference type="EMBL" id="JANIBK010000003">
    <property type="protein sequence ID" value="MCQ8127100.1"/>
    <property type="molecule type" value="Genomic_DNA"/>
</dbReference>
<organism evidence="4 5">
    <name type="scientific">Methylomonas rivi</name>
    <dbReference type="NCBI Taxonomy" id="2952226"/>
    <lineage>
        <taxon>Bacteria</taxon>
        <taxon>Pseudomonadati</taxon>
        <taxon>Pseudomonadota</taxon>
        <taxon>Gammaproteobacteria</taxon>
        <taxon>Methylococcales</taxon>
        <taxon>Methylococcaceae</taxon>
        <taxon>Methylomonas</taxon>
    </lineage>
</organism>
<gene>
    <name evidence="4" type="ORF">NP596_01420</name>
</gene>
<feature type="compositionally biased region" description="Polar residues" evidence="2">
    <location>
        <begin position="83"/>
        <end position="97"/>
    </location>
</feature>
<dbReference type="RefSeq" id="WP_256613417.1">
    <property type="nucleotide sequence ID" value="NZ_JANIBK010000003.1"/>
</dbReference>
<dbReference type="InterPro" id="IPR053232">
    <property type="entry name" value="DnaJ_C/III_chloroplastic"/>
</dbReference>
<name>A0ABT1U0W2_9GAMM</name>